<comment type="subcellular location">
    <subcellularLocation>
        <location evidence="1">Cell membrane</location>
        <topology evidence="1">Multi-pass membrane protein</topology>
    </subcellularLocation>
</comment>
<feature type="transmembrane region" description="Helical" evidence="7">
    <location>
        <begin position="238"/>
        <end position="257"/>
    </location>
</feature>
<feature type="transmembrane region" description="Helical" evidence="7">
    <location>
        <begin position="269"/>
        <end position="288"/>
    </location>
</feature>
<sequence>MSRYPEPAQMAAASIDQSAQTASRTPSDAFGGVLPFVLGSALLGSIGIFVHMAQAGALTATWFRCAFGLLGLTAWLLWRRQLRFLRLGRSTAVWVLLASVLMVLGWVLFFAAMERISAGVAVVLFHMQPMWVLLLGALCLGEHPGRQRVAAVAVAMLGLVLATGILEQAASQQGTQAQYWLGVGMCLLGAFLTAAVTVIARRLRAMPAGVLAWWQCAVGCAVLWMAPATQGWPAWGAAWGWLAALGLVHTATAYALIYTGMARLPTGRIAVLQFVYPAIAILVDWQYFGHRLGALQMAGVLVMGAAIWYAERRGSGDKAPTRDKTLNSPQPTANIRAQR</sequence>
<dbReference type="PANTHER" id="PTHR32322">
    <property type="entry name" value="INNER MEMBRANE TRANSPORTER"/>
    <property type="match status" value="1"/>
</dbReference>
<feature type="region of interest" description="Disordered" evidence="6">
    <location>
        <begin position="315"/>
        <end position="339"/>
    </location>
</feature>
<keyword evidence="10" id="KW-1185">Reference proteome</keyword>
<feature type="transmembrane region" description="Helical" evidence="7">
    <location>
        <begin position="207"/>
        <end position="226"/>
    </location>
</feature>
<dbReference type="RefSeq" id="WP_182322194.1">
    <property type="nucleotide sequence ID" value="NZ_CP058554.1"/>
</dbReference>
<evidence type="ECO:0000259" key="8">
    <source>
        <dbReference type="Pfam" id="PF00892"/>
    </source>
</evidence>
<dbReference type="GO" id="GO:0005886">
    <property type="term" value="C:plasma membrane"/>
    <property type="evidence" value="ECO:0007669"/>
    <property type="project" value="UniProtKB-SubCell"/>
</dbReference>
<dbReference type="InterPro" id="IPR037185">
    <property type="entry name" value="EmrE-like"/>
</dbReference>
<evidence type="ECO:0000256" key="5">
    <source>
        <dbReference type="ARBA" id="ARBA00023136"/>
    </source>
</evidence>
<dbReference type="Proteomes" id="UP000515240">
    <property type="component" value="Chromosome"/>
</dbReference>
<feature type="transmembrane region" description="Helical" evidence="7">
    <location>
        <begin position="294"/>
        <end position="310"/>
    </location>
</feature>
<evidence type="ECO:0000256" key="1">
    <source>
        <dbReference type="ARBA" id="ARBA00004651"/>
    </source>
</evidence>
<keyword evidence="5 7" id="KW-0472">Membrane</keyword>
<dbReference type="Pfam" id="PF00892">
    <property type="entry name" value="EamA"/>
    <property type="match status" value="2"/>
</dbReference>
<evidence type="ECO:0000256" key="6">
    <source>
        <dbReference type="SAM" id="MobiDB-lite"/>
    </source>
</evidence>
<name>A0A7G5EHJ2_9BURK</name>
<evidence type="ECO:0000313" key="10">
    <source>
        <dbReference type="Proteomes" id="UP000515240"/>
    </source>
</evidence>
<dbReference type="KEGG" id="cpis:HS961_11870"/>
<feature type="compositionally biased region" description="Basic and acidic residues" evidence="6">
    <location>
        <begin position="315"/>
        <end position="325"/>
    </location>
</feature>
<dbReference type="Gene3D" id="1.10.3730.20">
    <property type="match status" value="1"/>
</dbReference>
<accession>A0A7G5EHJ2</accession>
<protein>
    <submittedName>
        <fullName evidence="9">DMT family transporter</fullName>
    </submittedName>
</protein>
<gene>
    <name evidence="9" type="ORF">HS961_11870</name>
</gene>
<feature type="transmembrane region" description="Helical" evidence="7">
    <location>
        <begin position="149"/>
        <end position="166"/>
    </location>
</feature>
<feature type="domain" description="EamA" evidence="8">
    <location>
        <begin position="181"/>
        <end position="308"/>
    </location>
</feature>
<dbReference type="SUPFAM" id="SSF103481">
    <property type="entry name" value="Multidrug resistance efflux transporter EmrE"/>
    <property type="match status" value="2"/>
</dbReference>
<feature type="transmembrane region" description="Helical" evidence="7">
    <location>
        <begin position="33"/>
        <end position="53"/>
    </location>
</feature>
<dbReference type="PANTHER" id="PTHR32322:SF18">
    <property type="entry name" value="S-ADENOSYLMETHIONINE_S-ADENOSYLHOMOCYSTEINE TRANSPORTER"/>
    <property type="match status" value="1"/>
</dbReference>
<organism evidence="9 10">
    <name type="scientific">Comamonas piscis</name>
    <dbReference type="NCBI Taxonomy" id="1562974"/>
    <lineage>
        <taxon>Bacteria</taxon>
        <taxon>Pseudomonadati</taxon>
        <taxon>Pseudomonadota</taxon>
        <taxon>Betaproteobacteria</taxon>
        <taxon>Burkholderiales</taxon>
        <taxon>Comamonadaceae</taxon>
        <taxon>Comamonas</taxon>
    </lineage>
</organism>
<dbReference type="AlphaFoldDB" id="A0A7G5EHJ2"/>
<feature type="domain" description="EamA" evidence="8">
    <location>
        <begin position="32"/>
        <end position="162"/>
    </location>
</feature>
<keyword evidence="3 7" id="KW-0812">Transmembrane</keyword>
<feature type="compositionally biased region" description="Polar residues" evidence="6">
    <location>
        <begin position="326"/>
        <end position="339"/>
    </location>
</feature>
<reference evidence="9 10" key="1">
    <citation type="journal article" date="2020" name="G3 (Bethesda)">
        <title>CeMbio - The Caenorhabditis elegans Microbiome Resource.</title>
        <authorList>
            <person name="Dirksen P."/>
            <person name="Assie A."/>
            <person name="Zimmermann J."/>
            <person name="Zhang F."/>
            <person name="Tietje A.M."/>
            <person name="Marsh S.A."/>
            <person name="Felix M.A."/>
            <person name="Shapira M."/>
            <person name="Kaleta C."/>
            <person name="Schulenburg H."/>
            <person name="Samuel B."/>
        </authorList>
    </citation>
    <scope>NUCLEOTIDE SEQUENCE [LARGE SCALE GENOMIC DNA]</scope>
    <source>
        <strain evidence="9 10">BIGb0172</strain>
    </source>
</reference>
<keyword evidence="4 7" id="KW-1133">Transmembrane helix</keyword>
<evidence type="ECO:0000313" key="9">
    <source>
        <dbReference type="EMBL" id="QMV73467.1"/>
    </source>
</evidence>
<keyword evidence="2" id="KW-1003">Cell membrane</keyword>
<dbReference type="InterPro" id="IPR050638">
    <property type="entry name" value="AA-Vitamin_Transporters"/>
</dbReference>
<evidence type="ECO:0000256" key="4">
    <source>
        <dbReference type="ARBA" id="ARBA00022989"/>
    </source>
</evidence>
<evidence type="ECO:0000256" key="2">
    <source>
        <dbReference type="ARBA" id="ARBA00022475"/>
    </source>
</evidence>
<proteinExistence type="predicted"/>
<feature type="transmembrane region" description="Helical" evidence="7">
    <location>
        <begin position="59"/>
        <end position="78"/>
    </location>
</feature>
<feature type="transmembrane region" description="Helical" evidence="7">
    <location>
        <begin position="118"/>
        <end position="140"/>
    </location>
</feature>
<evidence type="ECO:0000256" key="7">
    <source>
        <dbReference type="SAM" id="Phobius"/>
    </source>
</evidence>
<dbReference type="EMBL" id="CP058554">
    <property type="protein sequence ID" value="QMV73467.1"/>
    <property type="molecule type" value="Genomic_DNA"/>
</dbReference>
<dbReference type="InterPro" id="IPR000620">
    <property type="entry name" value="EamA_dom"/>
</dbReference>
<evidence type="ECO:0000256" key="3">
    <source>
        <dbReference type="ARBA" id="ARBA00022692"/>
    </source>
</evidence>
<feature type="transmembrane region" description="Helical" evidence="7">
    <location>
        <begin position="90"/>
        <end position="112"/>
    </location>
</feature>
<feature type="transmembrane region" description="Helical" evidence="7">
    <location>
        <begin position="178"/>
        <end position="200"/>
    </location>
</feature>